<organism evidence="3 4">
    <name type="scientific">Fulvivirga sediminis</name>
    <dbReference type="NCBI Taxonomy" id="2803949"/>
    <lineage>
        <taxon>Bacteria</taxon>
        <taxon>Pseudomonadati</taxon>
        <taxon>Bacteroidota</taxon>
        <taxon>Cytophagia</taxon>
        <taxon>Cytophagales</taxon>
        <taxon>Fulvivirgaceae</taxon>
        <taxon>Fulvivirga</taxon>
    </lineage>
</organism>
<keyword evidence="3" id="KW-0378">Hydrolase</keyword>
<dbReference type="PROSITE" id="PS51257">
    <property type="entry name" value="PROKAR_LIPOPROTEIN"/>
    <property type="match status" value="1"/>
</dbReference>
<dbReference type="InterPro" id="IPR008928">
    <property type="entry name" value="6-hairpin_glycosidase_sf"/>
</dbReference>
<evidence type="ECO:0000259" key="2">
    <source>
        <dbReference type="PROSITE" id="PS50022"/>
    </source>
</evidence>
<dbReference type="Pfam" id="PF07944">
    <property type="entry name" value="Beta-AFase-like_GH127_cat"/>
    <property type="match status" value="1"/>
</dbReference>
<feature type="chain" id="PRO_5037167799" evidence="1">
    <location>
        <begin position="31"/>
        <end position="813"/>
    </location>
</feature>
<keyword evidence="4" id="KW-1185">Reference proteome</keyword>
<accession>A0A937K042</accession>
<dbReference type="Gene3D" id="2.60.120.260">
    <property type="entry name" value="Galactose-binding domain-like"/>
    <property type="match status" value="1"/>
</dbReference>
<proteinExistence type="predicted"/>
<dbReference type="InterPro" id="IPR008979">
    <property type="entry name" value="Galactose-bd-like_sf"/>
</dbReference>
<dbReference type="InterPro" id="IPR049046">
    <property type="entry name" value="Beta-AFase-like_GH127_middle"/>
</dbReference>
<dbReference type="GO" id="GO:0016787">
    <property type="term" value="F:hydrolase activity"/>
    <property type="evidence" value="ECO:0007669"/>
    <property type="project" value="UniProtKB-KW"/>
</dbReference>
<dbReference type="Pfam" id="PF00754">
    <property type="entry name" value="F5_F8_type_C"/>
    <property type="match status" value="1"/>
</dbReference>
<dbReference type="SUPFAM" id="SSF48208">
    <property type="entry name" value="Six-hairpin glycosidases"/>
    <property type="match status" value="1"/>
</dbReference>
<dbReference type="Pfam" id="PF20737">
    <property type="entry name" value="Glyco_hydro127C"/>
    <property type="match status" value="1"/>
</dbReference>
<dbReference type="AlphaFoldDB" id="A0A937K042"/>
<reference evidence="3" key="1">
    <citation type="submission" date="2021-01" db="EMBL/GenBank/DDBJ databases">
        <title>Fulvivirga kasyanovii gen. nov., sp nov., a novel member of the phylum Bacteroidetes isolated from seawater in a mussel farm.</title>
        <authorList>
            <person name="Zhao L.-H."/>
            <person name="Wang Z.-J."/>
        </authorList>
    </citation>
    <scope>NUCLEOTIDE SEQUENCE</scope>
    <source>
        <strain evidence="3">2943</strain>
    </source>
</reference>
<sequence>MNLRLRKLNLTKITLSALCCVMLFSSCNKTVTEETQESEKGPITNVPFTSVKITDTFWSEKLDRNREVTIPIAIQQCYTTGRVDNFKIAGGLMKGKYKTQMPFDDTDIYKLIEAASYSLQNHPDPQLEARVDTLVYYISKAQEPDGYIYTSRTIDPKHPHPWADTTRWTAAAKGWYGSHELYNCGHLFEAAAAHYAATGNSSLLDIATKAADLLVKDFGPGKLEFGPGHQVVEMGLVKMYHATGKKEYLDLAKFFLDVRGPGGEEYSQAHKKVVDQREPVGHAVRATYMYSAMADIAALYDEKDYVTALNAIWDDLVGKKMYITGGIGSGGGNEGFDAAYKLPNMSAYCETCASVGNINWNERMFLYDGDARYIDVMERTLYNAFLSGVSLTGDRFFYPNVLESIGQHNRGAWFGTACCPPNVARTLPSVPGYVYAKGPNSIYVNLYMANIAEIDLAGVNVKVEQETKYPWEGKVNIKLDPDSEKDFALKMRIPGWTNDDVIPGDLYHYADGHEDKYTISINGEDVEYTMDNGYAVVNKSWKKGDVVTIDFDMTPRIVEASDSVSADKGKMAIQRGPIVYAAEWPDSEGGKVLNLIFSERQDFNSEYDADKLGGVVVVKAKAKAAKAKLDGGIEYSEEQEIELIPYYTWNNRGAGEMMVWLPVNESSVRPLPSPTIASTSKVSGSRESKMLIALNDQLLPGSSGDHEWPYYHWWPKKGTEEWVQYDFEGPKTISSSKVYWFDDEPYGECRIPASWEMQYKTKNSNWKTIKADYSVVKDDWSAVSFDPITATAVRIKIKLPEKFSAGIHEWIVD</sequence>
<dbReference type="PANTHER" id="PTHR43465">
    <property type="entry name" value="DUF1680 DOMAIN PROTEIN (AFU_ORTHOLOGUE AFUA_1G08910)"/>
    <property type="match status" value="1"/>
</dbReference>
<dbReference type="GO" id="GO:0005975">
    <property type="term" value="P:carbohydrate metabolic process"/>
    <property type="evidence" value="ECO:0007669"/>
    <property type="project" value="InterPro"/>
</dbReference>
<name>A0A937K042_9BACT</name>
<feature type="signal peptide" evidence="1">
    <location>
        <begin position="1"/>
        <end position="30"/>
    </location>
</feature>
<evidence type="ECO:0000313" key="3">
    <source>
        <dbReference type="EMBL" id="MBL3655916.1"/>
    </source>
</evidence>
<dbReference type="EMBL" id="JAESIY010000003">
    <property type="protein sequence ID" value="MBL3655916.1"/>
    <property type="molecule type" value="Genomic_DNA"/>
</dbReference>
<dbReference type="PANTHER" id="PTHR43465:SF2">
    <property type="entry name" value="DUF1680 DOMAIN PROTEIN (AFU_ORTHOLOGUE AFUA_1G08910)"/>
    <property type="match status" value="1"/>
</dbReference>
<feature type="domain" description="F5/8 type C" evidence="2">
    <location>
        <begin position="663"/>
        <end position="795"/>
    </location>
</feature>
<keyword evidence="1" id="KW-0732">Signal</keyword>
<dbReference type="PROSITE" id="PS50022">
    <property type="entry name" value="FA58C_3"/>
    <property type="match status" value="1"/>
</dbReference>
<dbReference type="InterPro" id="IPR012878">
    <property type="entry name" value="Beta-AFase-like_GH127_cat"/>
</dbReference>
<dbReference type="RefSeq" id="WP_202243590.1">
    <property type="nucleotide sequence ID" value="NZ_JAESIY010000003.1"/>
</dbReference>
<gene>
    <name evidence="3" type="ORF">JL102_07225</name>
</gene>
<dbReference type="Pfam" id="PF20736">
    <property type="entry name" value="Glyco_hydro127M"/>
    <property type="match status" value="1"/>
</dbReference>
<comment type="caution">
    <text evidence="3">The sequence shown here is derived from an EMBL/GenBank/DDBJ whole genome shotgun (WGS) entry which is preliminary data.</text>
</comment>
<dbReference type="Proteomes" id="UP000659388">
    <property type="component" value="Unassembled WGS sequence"/>
</dbReference>
<dbReference type="SUPFAM" id="SSF49785">
    <property type="entry name" value="Galactose-binding domain-like"/>
    <property type="match status" value="1"/>
</dbReference>
<dbReference type="InterPro" id="IPR049174">
    <property type="entry name" value="Beta-AFase-like"/>
</dbReference>
<protein>
    <submittedName>
        <fullName evidence="3">Glycoside hydrolase family 127 protein</fullName>
    </submittedName>
</protein>
<dbReference type="InterPro" id="IPR000421">
    <property type="entry name" value="FA58C"/>
</dbReference>
<evidence type="ECO:0000313" key="4">
    <source>
        <dbReference type="Proteomes" id="UP000659388"/>
    </source>
</evidence>
<evidence type="ECO:0000256" key="1">
    <source>
        <dbReference type="SAM" id="SignalP"/>
    </source>
</evidence>
<dbReference type="InterPro" id="IPR049049">
    <property type="entry name" value="Beta-AFase-like_GH127_C"/>
</dbReference>